<keyword evidence="1 3" id="KW-0597">Phosphoprotein</keyword>
<evidence type="ECO:0000256" key="3">
    <source>
        <dbReference type="PROSITE-ProRule" id="PRU00169"/>
    </source>
</evidence>
<name>A0ABR8CFX8_9CYAN</name>
<dbReference type="Proteomes" id="UP000618445">
    <property type="component" value="Unassembled WGS sequence"/>
</dbReference>
<dbReference type="PANTHER" id="PTHR45339:SF1">
    <property type="entry name" value="HYBRID SIGNAL TRANSDUCTION HISTIDINE KINASE J"/>
    <property type="match status" value="1"/>
</dbReference>
<dbReference type="RefSeq" id="WP_190581000.1">
    <property type="nucleotide sequence ID" value="NZ_CAWPQU010000040.1"/>
</dbReference>
<feature type="modified residue" description="4-aspartylphosphate" evidence="3">
    <location>
        <position position="103"/>
    </location>
</feature>
<dbReference type="PANTHER" id="PTHR45339">
    <property type="entry name" value="HYBRID SIGNAL TRANSDUCTION HISTIDINE KINASE J"/>
    <property type="match status" value="1"/>
</dbReference>
<evidence type="ECO:0000256" key="2">
    <source>
        <dbReference type="ARBA" id="ARBA00023012"/>
    </source>
</evidence>
<evidence type="ECO:0000313" key="5">
    <source>
        <dbReference type="EMBL" id="MBD2319236.1"/>
    </source>
</evidence>
<dbReference type="InterPro" id="IPR001789">
    <property type="entry name" value="Sig_transdc_resp-reg_receiver"/>
</dbReference>
<dbReference type="InterPro" id="IPR011006">
    <property type="entry name" value="CheY-like_superfamily"/>
</dbReference>
<keyword evidence="2" id="KW-0902">Two-component regulatory system</keyword>
<keyword evidence="6" id="KW-1185">Reference proteome</keyword>
<gene>
    <name evidence="5" type="ORF">H6G05_20620</name>
</gene>
<dbReference type="Pfam" id="PF00072">
    <property type="entry name" value="Response_reg"/>
    <property type="match status" value="1"/>
</dbReference>
<sequence length="170" mass="18646">MNNNDYPNDFPEFRIINSFTLEVTPTAQFDTSGSASNSAASPLTVNPESEIEPLILLAEDNEANIQTFSSYLTAVNYRVILARDGEEAVAMTKTSSPDIILMDIQMPKMDGLEAIRLIRTDETIAKIPIIALTALTEEHAREGCLKAGANAYLAKPVKLRTLIATIQQFL</sequence>
<dbReference type="CDD" id="cd17546">
    <property type="entry name" value="REC_hyHK_CKI1_RcsC-like"/>
    <property type="match status" value="1"/>
</dbReference>
<reference evidence="5 6" key="1">
    <citation type="journal article" date="2020" name="ISME J.">
        <title>Comparative genomics reveals insights into cyanobacterial evolution and habitat adaptation.</title>
        <authorList>
            <person name="Chen M.Y."/>
            <person name="Teng W.K."/>
            <person name="Zhao L."/>
            <person name="Hu C.X."/>
            <person name="Zhou Y.K."/>
            <person name="Han B.P."/>
            <person name="Song L.R."/>
            <person name="Shu W.S."/>
        </authorList>
    </citation>
    <scope>NUCLEOTIDE SEQUENCE [LARGE SCALE GENOMIC DNA]</scope>
    <source>
        <strain evidence="5 6">FACHB-1050</strain>
    </source>
</reference>
<organism evidence="5 6">
    <name type="scientific">Phormidium tenue FACHB-1050</name>
    <dbReference type="NCBI Taxonomy" id="2692857"/>
    <lineage>
        <taxon>Bacteria</taxon>
        <taxon>Bacillati</taxon>
        <taxon>Cyanobacteriota</taxon>
        <taxon>Cyanophyceae</taxon>
        <taxon>Oscillatoriophycideae</taxon>
        <taxon>Oscillatoriales</taxon>
        <taxon>Oscillatoriaceae</taxon>
        <taxon>Phormidium</taxon>
    </lineage>
</organism>
<feature type="domain" description="Response regulatory" evidence="4">
    <location>
        <begin position="54"/>
        <end position="170"/>
    </location>
</feature>
<evidence type="ECO:0000313" key="6">
    <source>
        <dbReference type="Proteomes" id="UP000618445"/>
    </source>
</evidence>
<dbReference type="SMART" id="SM00448">
    <property type="entry name" value="REC"/>
    <property type="match status" value="1"/>
</dbReference>
<dbReference type="PROSITE" id="PS50110">
    <property type="entry name" value="RESPONSE_REGULATORY"/>
    <property type="match status" value="1"/>
</dbReference>
<protein>
    <submittedName>
        <fullName evidence="5">Response regulator</fullName>
    </submittedName>
</protein>
<proteinExistence type="predicted"/>
<dbReference type="Gene3D" id="3.40.50.2300">
    <property type="match status" value="1"/>
</dbReference>
<evidence type="ECO:0000259" key="4">
    <source>
        <dbReference type="PROSITE" id="PS50110"/>
    </source>
</evidence>
<accession>A0ABR8CFX8</accession>
<evidence type="ECO:0000256" key="1">
    <source>
        <dbReference type="ARBA" id="ARBA00022553"/>
    </source>
</evidence>
<comment type="caution">
    <text evidence="5">The sequence shown here is derived from an EMBL/GenBank/DDBJ whole genome shotgun (WGS) entry which is preliminary data.</text>
</comment>
<dbReference type="SUPFAM" id="SSF52172">
    <property type="entry name" value="CheY-like"/>
    <property type="match status" value="1"/>
</dbReference>
<dbReference type="EMBL" id="JACJQY010000045">
    <property type="protein sequence ID" value="MBD2319236.1"/>
    <property type="molecule type" value="Genomic_DNA"/>
</dbReference>